<dbReference type="AlphaFoldDB" id="A0A251RXN5"/>
<reference evidence="2" key="1">
    <citation type="journal article" date="2017" name="Nature">
        <title>The sunflower genome provides insights into oil metabolism, flowering and Asterid evolution.</title>
        <authorList>
            <person name="Badouin H."/>
            <person name="Gouzy J."/>
            <person name="Grassa C.J."/>
            <person name="Murat F."/>
            <person name="Staton S.E."/>
            <person name="Cottret L."/>
            <person name="Lelandais-Briere C."/>
            <person name="Owens G.L."/>
            <person name="Carrere S."/>
            <person name="Mayjonade B."/>
            <person name="Legrand L."/>
            <person name="Gill N."/>
            <person name="Kane N.C."/>
            <person name="Bowers J.E."/>
            <person name="Hubner S."/>
            <person name="Bellec A."/>
            <person name="Berard A."/>
            <person name="Berges H."/>
            <person name="Blanchet N."/>
            <person name="Boniface M.C."/>
            <person name="Brunel D."/>
            <person name="Catrice O."/>
            <person name="Chaidir N."/>
            <person name="Claudel C."/>
            <person name="Donnadieu C."/>
            <person name="Faraut T."/>
            <person name="Fievet G."/>
            <person name="Helmstetter N."/>
            <person name="King M."/>
            <person name="Knapp S.J."/>
            <person name="Lai Z."/>
            <person name="Le Paslier M.C."/>
            <person name="Lippi Y."/>
            <person name="Lorenzon L."/>
            <person name="Mandel J.R."/>
            <person name="Marage G."/>
            <person name="Marchand G."/>
            <person name="Marquand E."/>
            <person name="Bret-Mestries E."/>
            <person name="Morien E."/>
            <person name="Nambeesan S."/>
            <person name="Nguyen T."/>
            <person name="Pegot-Espagnet P."/>
            <person name="Pouilly N."/>
            <person name="Raftis F."/>
            <person name="Sallet E."/>
            <person name="Schiex T."/>
            <person name="Thomas J."/>
            <person name="Vandecasteele C."/>
            <person name="Vares D."/>
            <person name="Vear F."/>
            <person name="Vautrin S."/>
            <person name="Crespi M."/>
            <person name="Mangin B."/>
            <person name="Burke J.M."/>
            <person name="Salse J."/>
            <person name="Munos S."/>
            <person name="Vincourt P."/>
            <person name="Rieseberg L.H."/>
            <person name="Langlade N.B."/>
        </authorList>
    </citation>
    <scope>NUCLEOTIDE SEQUENCE [LARGE SCALE GENOMIC DNA]</scope>
    <source>
        <strain evidence="2">cv. SF193</strain>
    </source>
</reference>
<sequence length="64" mass="7423">MTKSIFKHKLMITYVARNPERQVDTPEVILVEKVCFKGMDEDLSDDDQVHCQEPNTHFEASTLN</sequence>
<evidence type="ECO:0000313" key="1">
    <source>
        <dbReference type="EMBL" id="OTF91148.1"/>
    </source>
</evidence>
<accession>A0A251RXN5</accession>
<name>A0A251RXN5_HELAN</name>
<proteinExistence type="predicted"/>
<organism evidence="1 2">
    <name type="scientific">Helianthus annuus</name>
    <name type="common">Common sunflower</name>
    <dbReference type="NCBI Taxonomy" id="4232"/>
    <lineage>
        <taxon>Eukaryota</taxon>
        <taxon>Viridiplantae</taxon>
        <taxon>Streptophyta</taxon>
        <taxon>Embryophyta</taxon>
        <taxon>Tracheophyta</taxon>
        <taxon>Spermatophyta</taxon>
        <taxon>Magnoliopsida</taxon>
        <taxon>eudicotyledons</taxon>
        <taxon>Gunneridae</taxon>
        <taxon>Pentapetalae</taxon>
        <taxon>asterids</taxon>
        <taxon>campanulids</taxon>
        <taxon>Asterales</taxon>
        <taxon>Asteraceae</taxon>
        <taxon>Asteroideae</taxon>
        <taxon>Heliantheae alliance</taxon>
        <taxon>Heliantheae</taxon>
        <taxon>Helianthus</taxon>
    </lineage>
</organism>
<protein>
    <submittedName>
        <fullName evidence="1">Uncharacterized protein</fullName>
    </submittedName>
</protein>
<gene>
    <name evidence="1" type="ORF">HannXRQ_Chr16g0507571</name>
</gene>
<dbReference type="EMBL" id="CM007905">
    <property type="protein sequence ID" value="OTF91148.1"/>
    <property type="molecule type" value="Genomic_DNA"/>
</dbReference>
<keyword evidence="2" id="KW-1185">Reference proteome</keyword>
<dbReference type="InParanoid" id="A0A251RXN5"/>
<evidence type="ECO:0000313" key="2">
    <source>
        <dbReference type="Proteomes" id="UP000215914"/>
    </source>
</evidence>
<dbReference type="Proteomes" id="UP000215914">
    <property type="component" value="Chromosome 16"/>
</dbReference>